<keyword evidence="1" id="KW-0472">Membrane</keyword>
<keyword evidence="1" id="KW-0812">Transmembrane</keyword>
<organism evidence="2 3">
    <name type="scientific">Rhizobium rhizophilum</name>
    <dbReference type="NCBI Taxonomy" id="1850373"/>
    <lineage>
        <taxon>Bacteria</taxon>
        <taxon>Pseudomonadati</taxon>
        <taxon>Pseudomonadota</taxon>
        <taxon>Alphaproteobacteria</taxon>
        <taxon>Hyphomicrobiales</taxon>
        <taxon>Rhizobiaceae</taxon>
        <taxon>Rhizobium/Agrobacterium group</taxon>
        <taxon>Rhizobium</taxon>
    </lineage>
</organism>
<evidence type="ECO:0000256" key="1">
    <source>
        <dbReference type="SAM" id="Phobius"/>
    </source>
</evidence>
<dbReference type="EMBL" id="STGT01000002">
    <property type="protein sequence ID" value="THV15693.1"/>
    <property type="molecule type" value="Genomic_DNA"/>
</dbReference>
<dbReference type="Proteomes" id="UP000309667">
    <property type="component" value="Unassembled WGS sequence"/>
</dbReference>
<protein>
    <recommendedName>
        <fullName evidence="4">Transmembrane protein</fullName>
    </recommendedName>
</protein>
<keyword evidence="1" id="KW-1133">Transmembrane helix</keyword>
<dbReference type="RefSeq" id="WP_136557962.1">
    <property type="nucleotide sequence ID" value="NZ_STGT01000002.1"/>
</dbReference>
<feature type="transmembrane region" description="Helical" evidence="1">
    <location>
        <begin position="18"/>
        <end position="35"/>
    </location>
</feature>
<evidence type="ECO:0000313" key="3">
    <source>
        <dbReference type="Proteomes" id="UP000309667"/>
    </source>
</evidence>
<proteinExistence type="predicted"/>
<evidence type="ECO:0000313" key="2">
    <source>
        <dbReference type="EMBL" id="THV15693.1"/>
    </source>
</evidence>
<accession>A0ABY2QX96</accession>
<gene>
    <name evidence="2" type="ORF">E9677_10140</name>
</gene>
<keyword evidence="3" id="KW-1185">Reference proteome</keyword>
<feature type="transmembrane region" description="Helical" evidence="1">
    <location>
        <begin position="95"/>
        <end position="115"/>
    </location>
</feature>
<sequence length="131" mass="13754">MDYELETCTPPSRRSRSLAWLAAASGLALALFMFGSPGAATPPGTEPAAQSLAAPGAHADHVTTGSIIRAAPVRLVHVPATHGQDLPLPQTERHLLIVLLFACFAVMAAGGLALWKRGWHDIVHSSGSDDR</sequence>
<reference evidence="2 3" key="1">
    <citation type="submission" date="2019-04" db="EMBL/GenBank/DDBJ databases">
        <title>Genome sequence of strain 7209-2.</title>
        <authorList>
            <person name="Gao J."/>
            <person name="Sun J."/>
        </authorList>
    </citation>
    <scope>NUCLEOTIDE SEQUENCE [LARGE SCALE GENOMIC DNA]</scope>
    <source>
        <strain evidence="2 3">7209-2</strain>
    </source>
</reference>
<comment type="caution">
    <text evidence="2">The sequence shown here is derived from an EMBL/GenBank/DDBJ whole genome shotgun (WGS) entry which is preliminary data.</text>
</comment>
<evidence type="ECO:0008006" key="4">
    <source>
        <dbReference type="Google" id="ProtNLM"/>
    </source>
</evidence>
<name>A0ABY2QX96_9HYPH</name>